<dbReference type="InterPro" id="IPR036388">
    <property type="entry name" value="WH-like_DNA-bd_sf"/>
</dbReference>
<comment type="caution">
    <text evidence="2">The sequence shown here is derived from an EMBL/GenBank/DDBJ whole genome shotgun (WGS) entry which is preliminary data.</text>
</comment>
<accession>A0A2N1NFV6</accession>
<organism evidence="2 3">
    <name type="scientific">Rhizophagus irregularis</name>
    <dbReference type="NCBI Taxonomy" id="588596"/>
    <lineage>
        <taxon>Eukaryota</taxon>
        <taxon>Fungi</taxon>
        <taxon>Fungi incertae sedis</taxon>
        <taxon>Mucoromycota</taxon>
        <taxon>Glomeromycotina</taxon>
        <taxon>Glomeromycetes</taxon>
        <taxon>Glomerales</taxon>
        <taxon>Glomeraceae</taxon>
        <taxon>Rhizophagus</taxon>
    </lineage>
</organism>
<protein>
    <submittedName>
        <fullName evidence="2">Uncharacterized protein</fullName>
    </submittedName>
</protein>
<dbReference type="Proteomes" id="UP000233469">
    <property type="component" value="Unassembled WGS sequence"/>
</dbReference>
<dbReference type="SUPFAM" id="SSF46689">
    <property type="entry name" value="Homeodomain-like"/>
    <property type="match status" value="1"/>
</dbReference>
<evidence type="ECO:0000313" key="3">
    <source>
        <dbReference type="Proteomes" id="UP000233469"/>
    </source>
</evidence>
<reference evidence="2 3" key="1">
    <citation type="submission" date="2016-04" db="EMBL/GenBank/DDBJ databases">
        <title>Genome analyses suggest a sexual origin of heterokaryosis in a supposedly ancient asexual fungus.</title>
        <authorList>
            <person name="Ropars J."/>
            <person name="Sedzielewska K."/>
            <person name="Noel J."/>
            <person name="Charron P."/>
            <person name="Farinelli L."/>
            <person name="Marton T."/>
            <person name="Kruger M."/>
            <person name="Pelin A."/>
            <person name="Brachmann A."/>
            <person name="Corradi N."/>
        </authorList>
    </citation>
    <scope>NUCLEOTIDE SEQUENCE [LARGE SCALE GENOMIC DNA]</scope>
    <source>
        <strain evidence="2 3">C2</strain>
    </source>
</reference>
<evidence type="ECO:0000313" key="2">
    <source>
        <dbReference type="EMBL" id="PKK72751.1"/>
    </source>
</evidence>
<evidence type="ECO:0000256" key="1">
    <source>
        <dbReference type="SAM" id="MobiDB-lite"/>
    </source>
</evidence>
<sequence length="537" mass="61371">MNLLEIGNEFAPTWPFRLAVAGSSDSGKTTMIINLLMEDKRAKEDGERYILCDVVLLPTQATVGLEIDSDQEFESPNYNEPIFICNYPTSSFITIIYYEVNGKRYERNYNILSLRQFWEDFKLSVNLIICLMEKSNIQVNNNVSKIISNTQSSSGVANDFYKIIGMKANSKVSGVLLFGFNIPCLIEARENITNTPIINRKCPYTKISTSQRNRRLNLLAKDFKTQSSIILKNNNINNSQLRLIELEIGGEVVVIDFQSHNNLDFMVHCNAILRAIDECLISRDGYQRLAMVNPRIEREYLMNSLIPIYDSIIKIPASPSNQSKKHKERENDNIEDLGSSGNSGSSSILTPGDTIKLKFGGDGHIVTHQYSHVMFTVCLLNEKDEVLKPKKYEYLLLAVSQFINELDEIKDATKREQIIGVYLSGVKQKIISTQLDIPTSTVSDTIKRYKEMGSTIPEKRDITNRLNSSLNTTLHISTVRRYLHGAREKQNWEDEWKQVVWSDKLRFALFESDSRVKVWRSPREAYNKDCIQPKVAC</sequence>
<gene>
    <name evidence="2" type="ORF">RhiirC2_776824</name>
</gene>
<reference evidence="2 3" key="2">
    <citation type="submission" date="2017-10" db="EMBL/GenBank/DDBJ databases">
        <title>Extensive intraspecific genome diversity in a model arbuscular mycorrhizal fungus.</title>
        <authorList>
            <person name="Chen E.C.H."/>
            <person name="Morin E."/>
            <person name="Baudet D."/>
            <person name="Noel J."/>
            <person name="Ndikumana S."/>
            <person name="Charron P."/>
            <person name="St-Onge C."/>
            <person name="Giorgi J."/>
            <person name="Grigoriev I.V."/>
            <person name="Roux C."/>
            <person name="Martin F.M."/>
            <person name="Corradi N."/>
        </authorList>
    </citation>
    <scope>NUCLEOTIDE SEQUENCE [LARGE SCALE GENOMIC DNA]</scope>
    <source>
        <strain evidence="2 3">C2</strain>
    </source>
</reference>
<dbReference type="AlphaFoldDB" id="A0A2N1NFV6"/>
<dbReference type="Gene3D" id="3.30.420.10">
    <property type="entry name" value="Ribonuclease H-like superfamily/Ribonuclease H"/>
    <property type="match status" value="1"/>
</dbReference>
<dbReference type="VEuPathDB" id="FungiDB:FUN_003422"/>
<dbReference type="VEuPathDB" id="FungiDB:RhiirA1_312748"/>
<dbReference type="GO" id="GO:0003676">
    <property type="term" value="F:nucleic acid binding"/>
    <property type="evidence" value="ECO:0007669"/>
    <property type="project" value="InterPro"/>
</dbReference>
<dbReference type="VEuPathDB" id="FungiDB:RhiirA1_401747"/>
<name>A0A2N1NFV6_9GLOM</name>
<dbReference type="Gene3D" id="1.10.10.10">
    <property type="entry name" value="Winged helix-like DNA-binding domain superfamily/Winged helix DNA-binding domain"/>
    <property type="match status" value="1"/>
</dbReference>
<dbReference type="EMBL" id="LLXL01000417">
    <property type="protein sequence ID" value="PKK72751.1"/>
    <property type="molecule type" value="Genomic_DNA"/>
</dbReference>
<feature type="compositionally biased region" description="Low complexity" evidence="1">
    <location>
        <begin position="338"/>
        <end position="347"/>
    </location>
</feature>
<dbReference type="InterPro" id="IPR036397">
    <property type="entry name" value="RNaseH_sf"/>
</dbReference>
<dbReference type="InterPro" id="IPR009057">
    <property type="entry name" value="Homeodomain-like_sf"/>
</dbReference>
<dbReference type="VEuPathDB" id="FungiDB:RhiirFUN_024633"/>
<proteinExistence type="predicted"/>
<feature type="region of interest" description="Disordered" evidence="1">
    <location>
        <begin position="319"/>
        <end position="348"/>
    </location>
</feature>